<dbReference type="AlphaFoldDB" id="A0A6P7TQX4"/>
<evidence type="ECO:0000313" key="2">
    <source>
        <dbReference type="Proteomes" id="UP000515154"/>
    </source>
</evidence>
<sequence length="189" mass="22732">MLKLHGEMRTDREVDINSFREEFNEISKLYKPYLIYNLDETALYYKLIPLKNVCRIRFQGYKNFKDRVSIMLCSNMTGSEIWMIGKPKMSRCFRNFDYGCLVSYYYSSQKAWMTGFIFIDWIISFDLLLKIEKKTILLLIDHCPAHSIPQNWDCIKILFFPENSTGLLQPVYIRIIKTFKTHFMRRKLQ</sequence>
<accession>A0A6P7TQX4</accession>
<reference evidence="3" key="1">
    <citation type="submission" date="2025-08" db="UniProtKB">
        <authorList>
            <consortium name="RefSeq"/>
        </authorList>
    </citation>
    <scope>IDENTIFICATION</scope>
</reference>
<dbReference type="RefSeq" id="XP_029654649.1">
    <property type="nucleotide sequence ID" value="XM_029798789.1"/>
</dbReference>
<dbReference type="InterPro" id="IPR004875">
    <property type="entry name" value="DDE_SF_endonuclease_dom"/>
</dbReference>
<dbReference type="GO" id="GO:0003677">
    <property type="term" value="F:DNA binding"/>
    <property type="evidence" value="ECO:0007669"/>
    <property type="project" value="TreeGrafter"/>
</dbReference>
<name>A0A6P7TQX4_9MOLL</name>
<dbReference type="GO" id="GO:0005634">
    <property type="term" value="C:nucleus"/>
    <property type="evidence" value="ECO:0007669"/>
    <property type="project" value="TreeGrafter"/>
</dbReference>
<dbReference type="InterPro" id="IPR050863">
    <property type="entry name" value="CenT-Element_Derived"/>
</dbReference>
<dbReference type="PANTHER" id="PTHR19303:SF73">
    <property type="entry name" value="PROTEIN PDC2"/>
    <property type="match status" value="1"/>
</dbReference>
<dbReference type="Proteomes" id="UP000515154">
    <property type="component" value="Unplaced"/>
</dbReference>
<keyword evidence="2" id="KW-1185">Reference proteome</keyword>
<evidence type="ECO:0000259" key="1">
    <source>
        <dbReference type="Pfam" id="PF03184"/>
    </source>
</evidence>
<dbReference type="PANTHER" id="PTHR19303">
    <property type="entry name" value="TRANSPOSON"/>
    <property type="match status" value="1"/>
</dbReference>
<dbReference type="Pfam" id="PF03184">
    <property type="entry name" value="DDE_1"/>
    <property type="match status" value="1"/>
</dbReference>
<feature type="domain" description="DDE-1" evidence="1">
    <location>
        <begin position="65"/>
        <end position="186"/>
    </location>
</feature>
<protein>
    <submittedName>
        <fullName evidence="3">Tigger transposable element-derived protein 6-like</fullName>
    </submittedName>
</protein>
<evidence type="ECO:0000313" key="3">
    <source>
        <dbReference type="RefSeq" id="XP_029654649.1"/>
    </source>
</evidence>
<gene>
    <name evidence="3" type="primary">LOC115228130</name>
</gene>
<organism evidence="2 3">
    <name type="scientific">Octopus sinensis</name>
    <name type="common">East Asian common octopus</name>
    <dbReference type="NCBI Taxonomy" id="2607531"/>
    <lineage>
        <taxon>Eukaryota</taxon>
        <taxon>Metazoa</taxon>
        <taxon>Spiralia</taxon>
        <taxon>Lophotrochozoa</taxon>
        <taxon>Mollusca</taxon>
        <taxon>Cephalopoda</taxon>
        <taxon>Coleoidea</taxon>
        <taxon>Octopodiformes</taxon>
        <taxon>Octopoda</taxon>
        <taxon>Incirrata</taxon>
        <taxon>Octopodidae</taxon>
        <taxon>Octopus</taxon>
    </lineage>
</organism>
<dbReference type="KEGG" id="osn:115228130"/>
<proteinExistence type="predicted"/>